<proteinExistence type="predicted"/>
<evidence type="ECO:0000313" key="1">
    <source>
        <dbReference type="EMBL" id="RQM37117.1"/>
    </source>
</evidence>
<dbReference type="EMBL" id="RHHM01000014">
    <property type="protein sequence ID" value="RQM37117.1"/>
    <property type="molecule type" value="Genomic_DNA"/>
</dbReference>
<dbReference type="Proteomes" id="UP000279457">
    <property type="component" value="Unassembled WGS sequence"/>
</dbReference>
<keyword evidence="2" id="KW-1185">Reference proteome</keyword>
<comment type="caution">
    <text evidence="1">The sequence shown here is derived from an EMBL/GenBank/DDBJ whole genome shotgun (WGS) entry which is preliminary data.</text>
</comment>
<sequence>MGGNDSNFMMIYRGEQLENYQEGGGFWFGRTYAGCFWLELERPASLATGINYLQVLESSRAGGGISTMNSR</sequence>
<protein>
    <submittedName>
        <fullName evidence="1">Uncharacterized protein</fullName>
    </submittedName>
</protein>
<reference evidence="1 2" key="1">
    <citation type="submission" date="2018-10" db="EMBL/GenBank/DDBJ databases">
        <title>Draft genome sequence for the type isolate of Erwinia psidii, agent causal of bacterial blight in guava (Psidium guajava) and wilt and die-back of Eucalyptus spp.</title>
        <authorList>
            <person name="Hermenegildo P.S."/>
            <person name="Santos S.A."/>
            <person name="Guimaraes L.M.S."/>
            <person name="Vidigal P.M.P."/>
            <person name="Pereira I.C."/>
            <person name="Badel J.L."/>
            <person name="Alfenas-Zerbini P."/>
            <person name="Ferreira M.A.S.V."/>
            <person name="Alfenas A.C."/>
        </authorList>
    </citation>
    <scope>NUCLEOTIDE SEQUENCE [LARGE SCALE GENOMIC DNA]</scope>
    <source>
        <strain evidence="1 2">IBSBF 435</strain>
    </source>
</reference>
<dbReference type="AlphaFoldDB" id="A0A3N6RXK1"/>
<gene>
    <name evidence="1" type="ORF">EB241_17105</name>
</gene>
<accession>A0A3N6RXK1</accession>
<organism evidence="1 2">
    <name type="scientific">Erwinia psidii</name>
    <dbReference type="NCBI Taxonomy" id="69224"/>
    <lineage>
        <taxon>Bacteria</taxon>
        <taxon>Pseudomonadati</taxon>
        <taxon>Pseudomonadota</taxon>
        <taxon>Gammaproteobacteria</taxon>
        <taxon>Enterobacterales</taxon>
        <taxon>Erwiniaceae</taxon>
        <taxon>Erwinia</taxon>
    </lineage>
</organism>
<evidence type="ECO:0000313" key="2">
    <source>
        <dbReference type="Proteomes" id="UP000279457"/>
    </source>
</evidence>
<name>A0A3N6RXK1_9GAMM</name>